<sequence length="296" mass="32584">MSKTHALKIPSPKGIASDFSRGSVLFVGTATVVIRYAGFTILTDPNFLHAGDHAHLGYGLTSRRLTNPALEIEELPPLDLCLLSHFHGDHFDRVAAERLDKDLPIITTPHATRALHAKGFRNLHSLDTWGAIDVFKGESRLRVTSMPGRHAPGPLAALLPQVMGSMLEFGMEDGMTLYSMYISGDTLLIDELKEIPRRYPDIFLGLFHLGGTKILGLLTVTMNAKQGVEAVRIIHPHTAIPIHYNDYTVFKSPLEDFQRAVEGANLPVEMVYLAHGEAYEFEVPAMQARLRAVGGS</sequence>
<dbReference type="Proteomes" id="UP000007844">
    <property type="component" value="Chromosome"/>
</dbReference>
<feature type="domain" description="Metallo-beta-lactamase" evidence="1">
    <location>
        <begin position="28"/>
        <end position="206"/>
    </location>
</feature>
<dbReference type="KEGG" id="daf:Desaf_3610"/>
<dbReference type="Pfam" id="PF12706">
    <property type="entry name" value="Lactamase_B_2"/>
    <property type="match status" value="1"/>
</dbReference>
<name>F3YYR2_DESAF</name>
<gene>
    <name evidence="2" type="ORF">Desaf_3610</name>
</gene>
<evidence type="ECO:0000259" key="1">
    <source>
        <dbReference type="SMART" id="SM00849"/>
    </source>
</evidence>
<accession>F3YYR2</accession>
<dbReference type="AlphaFoldDB" id="F3YYR2"/>
<proteinExistence type="predicted"/>
<organism evidence="2 3">
    <name type="scientific">Desulfocurvibacter africanus subsp. africanus str. Walvis Bay</name>
    <dbReference type="NCBI Taxonomy" id="690850"/>
    <lineage>
        <taxon>Bacteria</taxon>
        <taxon>Pseudomonadati</taxon>
        <taxon>Thermodesulfobacteriota</taxon>
        <taxon>Desulfovibrionia</taxon>
        <taxon>Desulfovibrionales</taxon>
        <taxon>Desulfovibrionaceae</taxon>
        <taxon>Desulfocurvibacter</taxon>
    </lineage>
</organism>
<dbReference type="InterPro" id="IPR001279">
    <property type="entry name" value="Metallo-B-lactamas"/>
</dbReference>
<evidence type="ECO:0000313" key="2">
    <source>
        <dbReference type="EMBL" id="EGJ51888.1"/>
    </source>
</evidence>
<dbReference type="Gene3D" id="3.60.15.10">
    <property type="entry name" value="Ribonuclease Z/Hydroxyacylglutathione hydrolase-like"/>
    <property type="match status" value="1"/>
</dbReference>
<dbReference type="InterPro" id="IPR050114">
    <property type="entry name" value="UPF0173_UPF0282_UlaG_hydrolase"/>
</dbReference>
<dbReference type="HOGENOM" id="CLU_051050_0_0_7"/>
<dbReference type="InterPro" id="IPR036866">
    <property type="entry name" value="RibonucZ/Hydroxyglut_hydro"/>
</dbReference>
<dbReference type="SMART" id="SM00849">
    <property type="entry name" value="Lactamase_B"/>
    <property type="match status" value="1"/>
</dbReference>
<dbReference type="PANTHER" id="PTHR43546:SF7">
    <property type="entry name" value="METALLO-BETA-LACTAMASE DOMAIN-CONTAINING PROTEIN"/>
    <property type="match status" value="1"/>
</dbReference>
<reference evidence="2 3" key="1">
    <citation type="journal article" date="2011" name="J. Bacteriol.">
        <title>Genome sequence of the mercury-methylating and pleomorphic Desulfovibrio africanus Strain Walvis Bay.</title>
        <authorList>
            <person name="Brown S.D."/>
            <person name="Wall J.D."/>
            <person name="Kucken A.M."/>
            <person name="Gilmour C.C."/>
            <person name="Podar M."/>
            <person name="Brandt C.C."/>
            <person name="Teshima H."/>
            <person name="Detter J.C."/>
            <person name="Han C.S."/>
            <person name="Land M.L."/>
            <person name="Lucas S."/>
            <person name="Han J."/>
            <person name="Pennacchio L."/>
            <person name="Nolan M."/>
            <person name="Pitluck S."/>
            <person name="Woyke T."/>
            <person name="Goodwin L."/>
            <person name="Palumbo A.V."/>
            <person name="Elias D.A."/>
        </authorList>
    </citation>
    <scope>NUCLEOTIDE SEQUENCE [LARGE SCALE GENOMIC DNA]</scope>
    <source>
        <strain evidence="2 3">Walvis Bay</strain>
    </source>
</reference>
<evidence type="ECO:0000313" key="3">
    <source>
        <dbReference type="Proteomes" id="UP000007844"/>
    </source>
</evidence>
<dbReference type="SUPFAM" id="SSF56281">
    <property type="entry name" value="Metallo-hydrolase/oxidoreductase"/>
    <property type="match status" value="1"/>
</dbReference>
<protein>
    <recommendedName>
        <fullName evidence="1">Metallo-beta-lactamase domain-containing protein</fullName>
    </recommendedName>
</protein>
<dbReference type="RefSeq" id="WP_014261501.1">
    <property type="nucleotide sequence ID" value="NC_016629.1"/>
</dbReference>
<keyword evidence="3" id="KW-1185">Reference proteome</keyword>
<dbReference type="eggNOG" id="COG2220">
    <property type="taxonomic scope" value="Bacteria"/>
</dbReference>
<dbReference type="EMBL" id="CP003221">
    <property type="protein sequence ID" value="EGJ51888.1"/>
    <property type="molecule type" value="Genomic_DNA"/>
</dbReference>
<dbReference type="STRING" id="690850.Desaf_3610"/>
<dbReference type="PANTHER" id="PTHR43546">
    <property type="entry name" value="UPF0173 METAL-DEPENDENT HYDROLASE MJ1163-RELATED"/>
    <property type="match status" value="1"/>
</dbReference>